<accession>A0A0D2HB68</accession>
<name>A0A0D2HB68_CLAB1</name>
<dbReference type="AlphaFoldDB" id="A0A0D2HB68"/>
<feature type="compositionally biased region" description="Basic and acidic residues" evidence="1">
    <location>
        <begin position="76"/>
        <end position="95"/>
    </location>
</feature>
<sequence length="115" mass="13026">MAYLLVAAGVLLRQEIHERKELQREKKRLAYEQWYRELEQEHADRISSVSQQVMAGPDSGSIGPWRENSAVSGGDVQRRNDIEDSGRRGSEDNLHDGLTGTGDRVVRERAHVTIT</sequence>
<evidence type="ECO:0000313" key="3">
    <source>
        <dbReference type="Proteomes" id="UP000053789"/>
    </source>
</evidence>
<dbReference type="RefSeq" id="XP_016614824.1">
    <property type="nucleotide sequence ID" value="XM_016768978.1"/>
</dbReference>
<organism evidence="2 3">
    <name type="scientific">Cladophialophora bantiana (strain ATCC 10958 / CBS 173.52 / CDC B-1940 / NIH 8579)</name>
    <name type="common">Xylohypha bantiana</name>
    <dbReference type="NCBI Taxonomy" id="1442370"/>
    <lineage>
        <taxon>Eukaryota</taxon>
        <taxon>Fungi</taxon>
        <taxon>Dikarya</taxon>
        <taxon>Ascomycota</taxon>
        <taxon>Pezizomycotina</taxon>
        <taxon>Eurotiomycetes</taxon>
        <taxon>Chaetothyriomycetidae</taxon>
        <taxon>Chaetothyriales</taxon>
        <taxon>Herpotrichiellaceae</taxon>
        <taxon>Cladophialophora</taxon>
    </lineage>
</organism>
<keyword evidence="3" id="KW-1185">Reference proteome</keyword>
<protein>
    <submittedName>
        <fullName evidence="2">Uncharacterized protein</fullName>
    </submittedName>
</protein>
<evidence type="ECO:0000256" key="1">
    <source>
        <dbReference type="SAM" id="MobiDB-lite"/>
    </source>
</evidence>
<dbReference type="VEuPathDB" id="FungiDB:Z519_11266"/>
<evidence type="ECO:0000313" key="2">
    <source>
        <dbReference type="EMBL" id="KIW88155.1"/>
    </source>
</evidence>
<dbReference type="Proteomes" id="UP000053789">
    <property type="component" value="Unassembled WGS sequence"/>
</dbReference>
<reference evidence="2" key="1">
    <citation type="submission" date="2015-01" db="EMBL/GenBank/DDBJ databases">
        <title>The Genome Sequence of Cladophialophora bantiana CBS 173.52.</title>
        <authorList>
            <consortium name="The Broad Institute Genomics Platform"/>
            <person name="Cuomo C."/>
            <person name="de Hoog S."/>
            <person name="Gorbushina A."/>
            <person name="Stielow B."/>
            <person name="Teixiera M."/>
            <person name="Abouelleil A."/>
            <person name="Chapman S.B."/>
            <person name="Priest M."/>
            <person name="Young S.K."/>
            <person name="Wortman J."/>
            <person name="Nusbaum C."/>
            <person name="Birren B."/>
        </authorList>
    </citation>
    <scope>NUCLEOTIDE SEQUENCE [LARGE SCALE GENOMIC DNA]</scope>
    <source>
        <strain evidence="2">CBS 173.52</strain>
    </source>
</reference>
<feature type="region of interest" description="Disordered" evidence="1">
    <location>
        <begin position="45"/>
        <end position="115"/>
    </location>
</feature>
<dbReference type="HOGENOM" id="CLU_2084605_0_0_1"/>
<gene>
    <name evidence="2" type="ORF">Z519_11266</name>
</gene>
<proteinExistence type="predicted"/>
<dbReference type="OrthoDB" id="4140212at2759"/>
<feature type="compositionally biased region" description="Basic and acidic residues" evidence="1">
    <location>
        <begin position="104"/>
        <end position="115"/>
    </location>
</feature>
<dbReference type="GeneID" id="27704194"/>
<dbReference type="EMBL" id="KN847000">
    <property type="protein sequence ID" value="KIW88155.1"/>
    <property type="molecule type" value="Genomic_DNA"/>
</dbReference>